<evidence type="ECO:0000313" key="1">
    <source>
        <dbReference type="EMBL" id="KRZ36563.1"/>
    </source>
</evidence>
<proteinExistence type="predicted"/>
<dbReference type="Proteomes" id="UP000054826">
    <property type="component" value="Unassembled WGS sequence"/>
</dbReference>
<dbReference type="EMBL" id="JYDV01000071">
    <property type="protein sequence ID" value="KRZ36563.1"/>
    <property type="molecule type" value="Genomic_DNA"/>
</dbReference>
<dbReference type="AlphaFoldDB" id="A0A0V1JNL4"/>
<gene>
    <name evidence="1" type="ORF">T4C_11047</name>
</gene>
<evidence type="ECO:0000313" key="2">
    <source>
        <dbReference type="Proteomes" id="UP000054826"/>
    </source>
</evidence>
<sequence length="107" mass="11956">MLKSFTLQFGGCIASFIGDTVVENSATAAWDRRTLDNADIHPSGLVPRIVRCVSAPTVHRCAVDDKFQIAVRCWVCNRLQLLNKTPVHWLRTWGNALCSATMRPKTE</sequence>
<organism evidence="1 2">
    <name type="scientific">Trichinella pseudospiralis</name>
    <name type="common">Parasitic roundworm</name>
    <dbReference type="NCBI Taxonomy" id="6337"/>
    <lineage>
        <taxon>Eukaryota</taxon>
        <taxon>Metazoa</taxon>
        <taxon>Ecdysozoa</taxon>
        <taxon>Nematoda</taxon>
        <taxon>Enoplea</taxon>
        <taxon>Dorylaimia</taxon>
        <taxon>Trichinellida</taxon>
        <taxon>Trichinellidae</taxon>
        <taxon>Trichinella</taxon>
    </lineage>
</organism>
<comment type="caution">
    <text evidence="1">The sequence shown here is derived from an EMBL/GenBank/DDBJ whole genome shotgun (WGS) entry which is preliminary data.</text>
</comment>
<protein>
    <submittedName>
        <fullName evidence="1">Uncharacterized protein</fullName>
    </submittedName>
</protein>
<name>A0A0V1JNL4_TRIPS</name>
<reference evidence="1 2" key="1">
    <citation type="submission" date="2015-01" db="EMBL/GenBank/DDBJ databases">
        <title>Evolution of Trichinella species and genotypes.</title>
        <authorList>
            <person name="Korhonen P.K."/>
            <person name="Edoardo P."/>
            <person name="Giuseppe L.R."/>
            <person name="Gasser R.B."/>
        </authorList>
    </citation>
    <scope>NUCLEOTIDE SEQUENCE [LARGE SCALE GENOMIC DNA]</scope>
    <source>
        <strain evidence="1">ISS176</strain>
    </source>
</reference>
<accession>A0A0V1JNL4</accession>